<proteinExistence type="predicted"/>
<reference evidence="3 4" key="3">
    <citation type="submission" date="2019-11" db="EMBL/GenBank/DDBJ databases">
        <title>Type strains purchased from KCTC, JCM and DSMZ.</title>
        <authorList>
            <person name="Lu H."/>
        </authorList>
    </citation>
    <scope>NUCLEOTIDE SEQUENCE [LARGE SCALE GENOMIC DNA]</scope>
    <source>
        <strain evidence="3 4">KCTC 52429</strain>
    </source>
</reference>
<dbReference type="Pfam" id="PF00563">
    <property type="entry name" value="EAL"/>
    <property type="match status" value="1"/>
</dbReference>
<evidence type="ECO:0000313" key="3">
    <source>
        <dbReference type="EMBL" id="MTV52570.1"/>
    </source>
</evidence>
<dbReference type="EMBL" id="BMKG01000002">
    <property type="protein sequence ID" value="GGB87286.1"/>
    <property type="molecule type" value="Genomic_DNA"/>
</dbReference>
<dbReference type="SUPFAM" id="SSF141868">
    <property type="entry name" value="EAL domain-like"/>
    <property type="match status" value="1"/>
</dbReference>
<feature type="domain" description="EAL" evidence="1">
    <location>
        <begin position="22"/>
        <end position="277"/>
    </location>
</feature>
<evidence type="ECO:0000313" key="2">
    <source>
        <dbReference type="EMBL" id="GGB87286.1"/>
    </source>
</evidence>
<dbReference type="Proteomes" id="UP000430634">
    <property type="component" value="Unassembled WGS sequence"/>
</dbReference>
<reference evidence="2" key="4">
    <citation type="submission" date="2024-05" db="EMBL/GenBank/DDBJ databases">
        <authorList>
            <person name="Sun Q."/>
            <person name="Zhou Y."/>
        </authorList>
    </citation>
    <scope>NUCLEOTIDE SEQUENCE</scope>
    <source>
        <strain evidence="2">CGMCC 1.15931</strain>
    </source>
</reference>
<organism evidence="3 4">
    <name type="scientific">Pseudoduganella buxea</name>
    <dbReference type="NCBI Taxonomy" id="1949069"/>
    <lineage>
        <taxon>Bacteria</taxon>
        <taxon>Pseudomonadati</taxon>
        <taxon>Pseudomonadota</taxon>
        <taxon>Betaproteobacteria</taxon>
        <taxon>Burkholderiales</taxon>
        <taxon>Oxalobacteraceae</taxon>
        <taxon>Telluria group</taxon>
        <taxon>Pseudoduganella</taxon>
    </lineage>
</organism>
<comment type="caution">
    <text evidence="3">The sequence shown here is derived from an EMBL/GenBank/DDBJ whole genome shotgun (WGS) entry which is preliminary data.</text>
</comment>
<gene>
    <name evidence="2" type="ORF">GCM10011572_06650</name>
    <name evidence="3" type="ORF">GM672_07450</name>
</gene>
<dbReference type="EMBL" id="WNKZ01000014">
    <property type="protein sequence ID" value="MTV52570.1"/>
    <property type="molecule type" value="Genomic_DNA"/>
</dbReference>
<dbReference type="RefSeq" id="WP_155469897.1">
    <property type="nucleotide sequence ID" value="NZ_BMKG01000002.1"/>
</dbReference>
<reference evidence="2" key="1">
    <citation type="journal article" date="2014" name="Int. J. Syst. Evol. Microbiol.">
        <title>Complete genome of a new Firmicutes species belonging to the dominant human colonic microbiota ('Ruminococcus bicirculans') reveals two chromosomes and a selective capacity to utilize plant glucans.</title>
        <authorList>
            <consortium name="NISC Comparative Sequencing Program"/>
            <person name="Wegmann U."/>
            <person name="Louis P."/>
            <person name="Goesmann A."/>
            <person name="Henrissat B."/>
            <person name="Duncan S.H."/>
            <person name="Flint H.J."/>
        </authorList>
    </citation>
    <scope>NUCLEOTIDE SEQUENCE</scope>
    <source>
        <strain evidence="2">CGMCC 1.15931</strain>
    </source>
</reference>
<evidence type="ECO:0000313" key="5">
    <source>
        <dbReference type="Proteomes" id="UP000622638"/>
    </source>
</evidence>
<sequence>MRYPILHQYLAGLVQRADASSSLWLDSSGRAQGRFFNCMMTSVFQPVRSLDSGSLLACEGLARGVSAEDEGLSLWRLLEHAASDDESVALDRLCRMLHAINFFRQAESAHADLHLNVHGRLLSAVSTNHGHAFRRILDALELPLARVVLQLPATVPQQTWLLGYVADNYRRNGFRFAVNVATADEGLALVARVRPDIVRIDARGAGNGQDGAALVRLINAASDAGGKVLFHHAERPETLTALHAVADGAAAVPLVQGYALDQPRAVLPPLGQAAARIAA</sequence>
<dbReference type="SMART" id="SM00052">
    <property type="entry name" value="EAL"/>
    <property type="match status" value="1"/>
</dbReference>
<dbReference type="AlphaFoldDB" id="A0A6I3STQ3"/>
<protein>
    <submittedName>
        <fullName evidence="2">Diguanylate phosphodiesterase</fullName>
    </submittedName>
    <submittedName>
        <fullName evidence="3">EAL domain-containing protein</fullName>
    </submittedName>
</protein>
<keyword evidence="5" id="KW-1185">Reference proteome</keyword>
<reference evidence="5" key="2">
    <citation type="journal article" date="2019" name="Int. J. Syst. Evol. Microbiol.">
        <title>The Global Catalogue of Microorganisms (GCM) 10K type strain sequencing project: providing services to taxonomists for standard genome sequencing and annotation.</title>
        <authorList>
            <consortium name="The Broad Institute Genomics Platform"/>
            <consortium name="The Broad Institute Genome Sequencing Center for Infectious Disease"/>
            <person name="Wu L."/>
            <person name="Ma J."/>
        </authorList>
    </citation>
    <scope>NUCLEOTIDE SEQUENCE [LARGE SCALE GENOMIC DNA]</scope>
    <source>
        <strain evidence="5">CGMCC 1.15931</strain>
    </source>
</reference>
<accession>A0A6I3STQ3</accession>
<dbReference type="PROSITE" id="PS50883">
    <property type="entry name" value="EAL"/>
    <property type="match status" value="1"/>
</dbReference>
<evidence type="ECO:0000259" key="1">
    <source>
        <dbReference type="PROSITE" id="PS50883"/>
    </source>
</evidence>
<dbReference type="Proteomes" id="UP000622638">
    <property type="component" value="Unassembled WGS sequence"/>
</dbReference>
<dbReference type="InterPro" id="IPR035919">
    <property type="entry name" value="EAL_sf"/>
</dbReference>
<dbReference type="Gene3D" id="3.20.20.450">
    <property type="entry name" value="EAL domain"/>
    <property type="match status" value="1"/>
</dbReference>
<name>A0A6I3STQ3_9BURK</name>
<dbReference type="OrthoDB" id="8773663at2"/>
<dbReference type="InterPro" id="IPR001633">
    <property type="entry name" value="EAL_dom"/>
</dbReference>
<evidence type="ECO:0000313" key="4">
    <source>
        <dbReference type="Proteomes" id="UP000430634"/>
    </source>
</evidence>